<dbReference type="PIRSF" id="PIRSF006078">
    <property type="entry name" value="GlxK"/>
    <property type="match status" value="1"/>
</dbReference>
<dbReference type="SUPFAM" id="SSF110738">
    <property type="entry name" value="Glycerate kinase I"/>
    <property type="match status" value="1"/>
</dbReference>
<dbReference type="InterPro" id="IPR004381">
    <property type="entry name" value="Glycerate_kinase"/>
</dbReference>
<comment type="similarity">
    <text evidence="1 4">Belongs to the glycerate kinase type-1 family.</text>
</comment>
<evidence type="ECO:0000256" key="4">
    <source>
        <dbReference type="PIRNR" id="PIRNR006078"/>
    </source>
</evidence>
<dbReference type="InterPro" id="IPR018197">
    <property type="entry name" value="Glycerate_kinase_RE-like"/>
</dbReference>
<comment type="caution">
    <text evidence="5">The sequence shown here is derived from an EMBL/GenBank/DDBJ whole genome shotgun (WGS) entry which is preliminary data.</text>
</comment>
<dbReference type="PANTHER" id="PTHR21599">
    <property type="entry name" value="GLYCERATE KINASE"/>
    <property type="match status" value="1"/>
</dbReference>
<dbReference type="STRING" id="1423725.FC19_GL002054"/>
<dbReference type="Pfam" id="PF02595">
    <property type="entry name" value="Gly_kinase"/>
    <property type="match status" value="1"/>
</dbReference>
<dbReference type="RefSeq" id="WP_057876694.1">
    <property type="nucleotide sequence ID" value="NZ_AYZD01000028.1"/>
</dbReference>
<reference evidence="5 6" key="1">
    <citation type="journal article" date="2015" name="Genome Announc.">
        <title>Expanding the biotechnology potential of lactobacilli through comparative genomics of 213 strains and associated genera.</title>
        <authorList>
            <person name="Sun Z."/>
            <person name="Harris H.M."/>
            <person name="McCann A."/>
            <person name="Guo C."/>
            <person name="Argimon S."/>
            <person name="Zhang W."/>
            <person name="Yang X."/>
            <person name="Jeffery I.B."/>
            <person name="Cooney J.C."/>
            <person name="Kagawa T.F."/>
            <person name="Liu W."/>
            <person name="Song Y."/>
            <person name="Salvetti E."/>
            <person name="Wrobel A."/>
            <person name="Rasinkangas P."/>
            <person name="Parkhill J."/>
            <person name="Rea M.C."/>
            <person name="O'Sullivan O."/>
            <person name="Ritari J."/>
            <person name="Douillard F.P."/>
            <person name="Paul Ross R."/>
            <person name="Yang R."/>
            <person name="Briner A.E."/>
            <person name="Felis G.E."/>
            <person name="de Vos W.M."/>
            <person name="Barrangou R."/>
            <person name="Klaenhammer T.R."/>
            <person name="Caufield P.W."/>
            <person name="Cui Y."/>
            <person name="Zhang H."/>
            <person name="O'Toole P.W."/>
        </authorList>
    </citation>
    <scope>NUCLEOTIDE SEQUENCE [LARGE SCALE GENOMIC DNA]</scope>
    <source>
        <strain evidence="5 6">DSM 21051</strain>
    </source>
</reference>
<dbReference type="Gene3D" id="3.40.50.10350">
    <property type="entry name" value="Glycerate kinase, domain 1"/>
    <property type="match status" value="1"/>
</dbReference>
<dbReference type="GO" id="GO:0008887">
    <property type="term" value="F:glycerate kinase activity"/>
    <property type="evidence" value="ECO:0007669"/>
    <property type="project" value="UniProtKB-UniRule"/>
</dbReference>
<dbReference type="EMBL" id="AYZD01000028">
    <property type="protein sequence ID" value="KRM95290.1"/>
    <property type="molecule type" value="Genomic_DNA"/>
</dbReference>
<name>A0A0R2CVE2_9LACO</name>
<dbReference type="InterPro" id="IPR018193">
    <property type="entry name" value="Glyc_kinase_flavodox-like_fold"/>
</dbReference>
<dbReference type="AlphaFoldDB" id="A0A0R2CVE2"/>
<organism evidence="5 6">
    <name type="scientific">Liquorilactobacillus aquaticus DSM 21051</name>
    <dbReference type="NCBI Taxonomy" id="1423725"/>
    <lineage>
        <taxon>Bacteria</taxon>
        <taxon>Bacillati</taxon>
        <taxon>Bacillota</taxon>
        <taxon>Bacilli</taxon>
        <taxon>Lactobacillales</taxon>
        <taxon>Lactobacillaceae</taxon>
        <taxon>Liquorilactobacillus</taxon>
    </lineage>
</organism>
<protein>
    <submittedName>
        <fullName evidence="5">Glycerate kinase</fullName>
    </submittedName>
</protein>
<dbReference type="Gene3D" id="3.90.1510.10">
    <property type="entry name" value="Glycerate kinase, domain 2"/>
    <property type="match status" value="1"/>
</dbReference>
<evidence type="ECO:0000313" key="5">
    <source>
        <dbReference type="EMBL" id="KRM95290.1"/>
    </source>
</evidence>
<dbReference type="NCBIfam" id="TIGR00045">
    <property type="entry name" value="glycerate kinase"/>
    <property type="match status" value="1"/>
</dbReference>
<gene>
    <name evidence="5" type="ORF">FC19_GL002054</name>
</gene>
<proteinExistence type="inferred from homology"/>
<accession>A0A0R2CVE2</accession>
<evidence type="ECO:0000256" key="3">
    <source>
        <dbReference type="ARBA" id="ARBA00022777"/>
    </source>
</evidence>
<keyword evidence="3 4" id="KW-0418">Kinase</keyword>
<dbReference type="OrthoDB" id="9774290at2"/>
<keyword evidence="2 4" id="KW-0808">Transferase</keyword>
<sequence>MKFVIAPDSFKGSMTAKEVADSIASGIKKVFPSAEYELVPMADGGEGTVQSLVDATDGKLLKKEVIGPLGNKVIATYGLLGNKKTAVLEMAQASGIGYIDSKTQNPLKATTYGTGELIIDALDHGVSKIILGIGGSATNDGGAGMAQAIGIKLLDINGHQLSFGGGELDKLYHIDLRQLDKRLADTEILIASDVVNPLIGPNGASVVFGPQKGATPEMVKKLDLNLQHYAIVIKKELGKDLAEFPGAGAAGGLGAGLLAFTNAKMSRGIDIVVEYSRLREKSQNADFVFTGEGGIDFQTKFGKTPYGVALATKKVSPNAPVIVLAGNVGKDIDTLYQKEAIDAIFATVTGAKSLKQAFADGSKDVAQTSENIARLIAAMPKIN</sequence>
<dbReference type="GO" id="GO:0031388">
    <property type="term" value="P:organic acid phosphorylation"/>
    <property type="evidence" value="ECO:0007669"/>
    <property type="project" value="UniProtKB-UniRule"/>
</dbReference>
<evidence type="ECO:0000256" key="1">
    <source>
        <dbReference type="ARBA" id="ARBA00006284"/>
    </source>
</evidence>
<evidence type="ECO:0000313" key="6">
    <source>
        <dbReference type="Proteomes" id="UP000051015"/>
    </source>
</evidence>
<dbReference type="PANTHER" id="PTHR21599:SF0">
    <property type="entry name" value="GLYCERATE KINASE"/>
    <property type="match status" value="1"/>
</dbReference>
<keyword evidence="6" id="KW-1185">Reference proteome</keyword>
<dbReference type="InterPro" id="IPR036129">
    <property type="entry name" value="Glycerate_kinase_sf"/>
</dbReference>
<dbReference type="Proteomes" id="UP000051015">
    <property type="component" value="Unassembled WGS sequence"/>
</dbReference>
<dbReference type="PATRIC" id="fig|1423725.3.peg.2111"/>
<evidence type="ECO:0000256" key="2">
    <source>
        <dbReference type="ARBA" id="ARBA00022679"/>
    </source>
</evidence>